<keyword evidence="1" id="KW-0812">Transmembrane</keyword>
<keyword evidence="1" id="KW-0472">Membrane</keyword>
<dbReference type="AlphaFoldDB" id="A0A1G9C2R2"/>
<dbReference type="RefSeq" id="WP_092628914.1">
    <property type="nucleotide sequence ID" value="NZ_FNFM01000008.1"/>
</dbReference>
<dbReference type="Proteomes" id="UP000199213">
    <property type="component" value="Unassembled WGS sequence"/>
</dbReference>
<evidence type="ECO:0000256" key="1">
    <source>
        <dbReference type="SAM" id="Phobius"/>
    </source>
</evidence>
<dbReference type="EMBL" id="FNFM01000008">
    <property type="protein sequence ID" value="SDK45977.1"/>
    <property type="molecule type" value="Genomic_DNA"/>
</dbReference>
<feature type="transmembrane region" description="Helical" evidence="1">
    <location>
        <begin position="40"/>
        <end position="62"/>
    </location>
</feature>
<sequence>MTAPARGVVIPVAVGMFCAGLAVILVIFGLWAAGYGDLPWWLNACAMLCPLGLGVALVSLLVRGTRRSLTRN</sequence>
<proteinExistence type="predicted"/>
<name>A0A1G9C2R2_ACTMZ</name>
<gene>
    <name evidence="2" type="ORF">SAMN04487820_10880</name>
</gene>
<keyword evidence="1" id="KW-1133">Transmembrane helix</keyword>
<dbReference type="OrthoDB" id="5195823at2"/>
<evidence type="ECO:0000313" key="3">
    <source>
        <dbReference type="Proteomes" id="UP000199213"/>
    </source>
</evidence>
<keyword evidence="3" id="KW-1185">Reference proteome</keyword>
<evidence type="ECO:0000313" key="2">
    <source>
        <dbReference type="EMBL" id="SDK45977.1"/>
    </source>
</evidence>
<feature type="transmembrane region" description="Helical" evidence="1">
    <location>
        <begin position="12"/>
        <end position="34"/>
    </location>
</feature>
<reference evidence="3" key="1">
    <citation type="submission" date="2016-10" db="EMBL/GenBank/DDBJ databases">
        <authorList>
            <person name="Varghese N."/>
            <person name="Submissions S."/>
        </authorList>
    </citation>
    <scope>NUCLEOTIDE SEQUENCE [LARGE SCALE GENOMIC DNA]</scope>
    <source>
        <strain evidence="3">DSM 45460</strain>
    </source>
</reference>
<organism evidence="2 3">
    <name type="scientific">Actinopolyspora mzabensis</name>
    <dbReference type="NCBI Taxonomy" id="995066"/>
    <lineage>
        <taxon>Bacteria</taxon>
        <taxon>Bacillati</taxon>
        <taxon>Actinomycetota</taxon>
        <taxon>Actinomycetes</taxon>
        <taxon>Actinopolysporales</taxon>
        <taxon>Actinopolysporaceae</taxon>
        <taxon>Actinopolyspora</taxon>
    </lineage>
</organism>
<accession>A0A1G9C2R2</accession>
<protein>
    <submittedName>
        <fullName evidence="2">Uncharacterized protein</fullName>
    </submittedName>
</protein>